<dbReference type="Proteomes" id="UP000250321">
    <property type="component" value="Unassembled WGS sequence"/>
</dbReference>
<organism evidence="1 2">
    <name type="scientific">Prunus yedoensis var. nudiflora</name>
    <dbReference type="NCBI Taxonomy" id="2094558"/>
    <lineage>
        <taxon>Eukaryota</taxon>
        <taxon>Viridiplantae</taxon>
        <taxon>Streptophyta</taxon>
        <taxon>Embryophyta</taxon>
        <taxon>Tracheophyta</taxon>
        <taxon>Spermatophyta</taxon>
        <taxon>Magnoliopsida</taxon>
        <taxon>eudicotyledons</taxon>
        <taxon>Gunneridae</taxon>
        <taxon>Pentapetalae</taxon>
        <taxon>rosids</taxon>
        <taxon>fabids</taxon>
        <taxon>Rosales</taxon>
        <taxon>Rosaceae</taxon>
        <taxon>Amygdaloideae</taxon>
        <taxon>Amygdaleae</taxon>
        <taxon>Prunus</taxon>
    </lineage>
</organism>
<proteinExistence type="predicted"/>
<evidence type="ECO:0000313" key="1">
    <source>
        <dbReference type="EMBL" id="PQQ08232.1"/>
    </source>
</evidence>
<gene>
    <name evidence="1" type="ORF">Pyn_25928</name>
</gene>
<dbReference type="EMBL" id="PJQY01000750">
    <property type="protein sequence ID" value="PQQ08232.1"/>
    <property type="molecule type" value="Genomic_DNA"/>
</dbReference>
<dbReference type="AlphaFoldDB" id="A0A314YKI4"/>
<comment type="caution">
    <text evidence="1">The sequence shown here is derived from an EMBL/GenBank/DDBJ whole genome shotgun (WGS) entry which is preliminary data.</text>
</comment>
<accession>A0A314YKI4</accession>
<sequence length="76" mass="8261">MGNPNYHPCGFKLSIDMSWKSNQSGHTGSRTALNGNGKIMTVVATDSGGLPTFDIINYENRFGSIMGQSLMRVFGF</sequence>
<evidence type="ECO:0000313" key="2">
    <source>
        <dbReference type="Proteomes" id="UP000250321"/>
    </source>
</evidence>
<name>A0A314YKI4_PRUYE</name>
<protein>
    <submittedName>
        <fullName evidence="1">Uncharacterized protein</fullName>
    </submittedName>
</protein>
<keyword evidence="2" id="KW-1185">Reference proteome</keyword>
<reference evidence="1 2" key="1">
    <citation type="submission" date="2018-02" db="EMBL/GenBank/DDBJ databases">
        <title>Draft genome of wild Prunus yedoensis var. nudiflora.</title>
        <authorList>
            <person name="Baek S."/>
            <person name="Kim J.-H."/>
            <person name="Choi K."/>
            <person name="Kim G.-B."/>
            <person name="Cho A."/>
            <person name="Jang H."/>
            <person name="Shin C.-H."/>
            <person name="Yu H.-J."/>
            <person name="Mun J.-H."/>
        </authorList>
    </citation>
    <scope>NUCLEOTIDE SEQUENCE [LARGE SCALE GENOMIC DNA]</scope>
    <source>
        <strain evidence="2">cv. Jeju island</strain>
        <tissue evidence="1">Leaf</tissue>
    </source>
</reference>